<dbReference type="GO" id="GO:0007165">
    <property type="term" value="P:signal transduction"/>
    <property type="evidence" value="ECO:0007669"/>
    <property type="project" value="InterPro"/>
</dbReference>
<dbReference type="InterPro" id="IPR024066">
    <property type="entry name" value="RGS_subdom1/3"/>
</dbReference>
<evidence type="ECO:0000256" key="1">
    <source>
        <dbReference type="ARBA" id="ARBA00004496"/>
    </source>
</evidence>
<dbReference type="SUPFAM" id="SSF48097">
    <property type="entry name" value="Regulator of G-protein signaling, RGS"/>
    <property type="match status" value="1"/>
</dbReference>
<dbReference type="Gene3D" id="3.10.20.90">
    <property type="entry name" value="Phosphatidylinositol 3-kinase Catalytic Subunit, Chain A, domain 1"/>
    <property type="match status" value="2"/>
</dbReference>
<feature type="compositionally biased region" description="Low complexity" evidence="5">
    <location>
        <begin position="422"/>
        <end position="435"/>
    </location>
</feature>
<dbReference type="PANTHER" id="PTHR45945">
    <property type="entry name" value="REGULATOR OF G-PROTEIN SIGNALING LOCO"/>
    <property type="match status" value="1"/>
</dbReference>
<evidence type="ECO:0000259" key="6">
    <source>
        <dbReference type="PROSITE" id="PS50132"/>
    </source>
</evidence>
<dbReference type="InterPro" id="IPR016137">
    <property type="entry name" value="RGS"/>
</dbReference>
<dbReference type="Gene3D" id="1.10.196.10">
    <property type="match status" value="1"/>
</dbReference>
<evidence type="ECO:0000256" key="3">
    <source>
        <dbReference type="ARBA" id="ARBA00022490"/>
    </source>
</evidence>
<dbReference type="InterPro" id="IPR029071">
    <property type="entry name" value="Ubiquitin-like_domsf"/>
</dbReference>
<sequence>RSGLEHHDCGSVSSLESNGSLPSITNHCRFSERRVASWAVSFERLLQDPVGVRYFSEFLKKEFSEENILFWQACECFSQVPEHDKKQLSQKAKEIYNRFLSSKATMPVNIDSQAQLADDVLTAPQPNIFKQPQLQIFNLMKMDCYARFLKSTLYQKCMLAEVEGRPLPDPCPIPCSPAPSKHSFTSDRSTFSTPKNVLISLQQQYLSRKLCGNCNGRRESQGSLSSGASQELNTSSSGGKNEVRRLGVTLGSLGRCSRTCTVMLPDGSGCSIPLRQGASIRQVLLELCQKQRINLASVDLFLTGGEKPLVLDQDSITLSSRELRLEKRTLFRLDLVPINRSVGLKAKPTKPVTEVLRPVVAKYGLHLGDLVARIVKFFELLSRAQSSRVDDQRGLLRKEDLVLPDFLRVDPDPVSQPPACSTPTTHKPGHTTITTPRPPKPSSSNGHPRAPCPDTPPFTAPLSPILHSSGPQSQEEEGLGDLTLVGEGDISSPNSTLLPPPPLPSSPPPYEGSLPEANFTPPPCIHRHPSPGISPA</sequence>
<dbReference type="Proteomes" id="UP000472260">
    <property type="component" value="Unassembled WGS sequence"/>
</dbReference>
<evidence type="ECO:0000313" key="9">
    <source>
        <dbReference type="Proteomes" id="UP000472260"/>
    </source>
</evidence>
<dbReference type="CDD" id="cd08706">
    <property type="entry name" value="RGS_R12-like"/>
    <property type="match status" value="1"/>
</dbReference>
<keyword evidence="9" id="KW-1185">Reference proteome</keyword>
<dbReference type="GO" id="GO:0005737">
    <property type="term" value="C:cytoplasm"/>
    <property type="evidence" value="ECO:0007669"/>
    <property type="project" value="UniProtKB-SubCell"/>
</dbReference>
<feature type="compositionally biased region" description="Pro residues" evidence="5">
    <location>
        <begin position="450"/>
        <end position="459"/>
    </location>
</feature>
<evidence type="ECO:0000313" key="8">
    <source>
        <dbReference type="Ensembl" id="ENSSANP00000025243.1"/>
    </source>
</evidence>
<dbReference type="PROSITE" id="PS50132">
    <property type="entry name" value="RGS"/>
    <property type="match status" value="1"/>
</dbReference>
<feature type="domain" description="RBD" evidence="7">
    <location>
        <begin position="258"/>
        <end position="328"/>
    </location>
</feature>
<dbReference type="Pfam" id="PF16613">
    <property type="entry name" value="RGS12_us1"/>
    <property type="match status" value="1"/>
</dbReference>
<dbReference type="AlphaFoldDB" id="A0A671LYV6"/>
<dbReference type="InterPro" id="IPR044926">
    <property type="entry name" value="RGS_subdomain_2"/>
</dbReference>
<dbReference type="PANTHER" id="PTHR45945:SF1">
    <property type="entry name" value="REGULATOR OF G-PROTEIN SIGNALING 12"/>
    <property type="match status" value="1"/>
</dbReference>
<dbReference type="Pfam" id="PF02196">
    <property type="entry name" value="RBD"/>
    <property type="match status" value="1"/>
</dbReference>
<evidence type="ECO:0000256" key="2">
    <source>
        <dbReference type="ARBA" id="ARBA00022468"/>
    </source>
</evidence>
<name>A0A671LYV6_9TELE</name>
<evidence type="ECO:0000256" key="4">
    <source>
        <dbReference type="ARBA" id="ARBA00022737"/>
    </source>
</evidence>
<dbReference type="Pfam" id="PF02188">
    <property type="entry name" value="GoLoco"/>
    <property type="match status" value="1"/>
</dbReference>
<dbReference type="GO" id="GO:0005096">
    <property type="term" value="F:GTPase activator activity"/>
    <property type="evidence" value="ECO:0007669"/>
    <property type="project" value="UniProtKB-KW"/>
</dbReference>
<feature type="domain" description="RGS" evidence="6">
    <location>
        <begin position="41"/>
        <end position="158"/>
    </location>
</feature>
<dbReference type="InterPro" id="IPR003116">
    <property type="entry name" value="RBD_dom"/>
</dbReference>
<feature type="region of interest" description="Disordered" evidence="5">
    <location>
        <begin position="219"/>
        <end position="240"/>
    </location>
</feature>
<organism evidence="8 9">
    <name type="scientific">Sinocyclocheilus anshuiensis</name>
    <dbReference type="NCBI Taxonomy" id="1608454"/>
    <lineage>
        <taxon>Eukaryota</taxon>
        <taxon>Metazoa</taxon>
        <taxon>Chordata</taxon>
        <taxon>Craniata</taxon>
        <taxon>Vertebrata</taxon>
        <taxon>Euteleostomi</taxon>
        <taxon>Actinopterygii</taxon>
        <taxon>Neopterygii</taxon>
        <taxon>Teleostei</taxon>
        <taxon>Ostariophysi</taxon>
        <taxon>Cypriniformes</taxon>
        <taxon>Cyprinidae</taxon>
        <taxon>Cyprininae</taxon>
        <taxon>Sinocyclocheilus</taxon>
    </lineage>
</organism>
<dbReference type="Ensembl" id="ENSSANT00000026886.1">
    <property type="protein sequence ID" value="ENSSANP00000025243.1"/>
    <property type="gene ID" value="ENSSANG00000012988.1"/>
</dbReference>
<dbReference type="GO" id="GO:0005886">
    <property type="term" value="C:plasma membrane"/>
    <property type="evidence" value="ECO:0007669"/>
    <property type="project" value="TreeGrafter"/>
</dbReference>
<gene>
    <name evidence="8" type="primary">LOC107679231</name>
</gene>
<dbReference type="InterPro" id="IPR003109">
    <property type="entry name" value="GoLoco_motif"/>
</dbReference>
<dbReference type="PRINTS" id="PR01301">
    <property type="entry name" value="RGSPROTEIN"/>
</dbReference>
<proteinExistence type="predicted"/>
<evidence type="ECO:0000259" key="7">
    <source>
        <dbReference type="PROSITE" id="PS50898"/>
    </source>
</evidence>
<reference evidence="8" key="2">
    <citation type="submission" date="2025-09" db="UniProtKB">
        <authorList>
            <consortium name="Ensembl"/>
        </authorList>
    </citation>
    <scope>IDENTIFICATION</scope>
</reference>
<dbReference type="SMART" id="SM00390">
    <property type="entry name" value="GoLoco"/>
    <property type="match status" value="1"/>
</dbReference>
<feature type="region of interest" description="Disordered" evidence="5">
    <location>
        <begin position="407"/>
        <end position="536"/>
    </location>
</feature>
<keyword evidence="2" id="KW-0343">GTPase activation</keyword>
<dbReference type="PROSITE" id="PS50898">
    <property type="entry name" value="RBD"/>
    <property type="match status" value="1"/>
</dbReference>
<dbReference type="GO" id="GO:0008277">
    <property type="term" value="P:regulation of G protein-coupled receptor signaling pathway"/>
    <property type="evidence" value="ECO:0007669"/>
    <property type="project" value="TreeGrafter"/>
</dbReference>
<dbReference type="SMART" id="SM00455">
    <property type="entry name" value="RBD"/>
    <property type="match status" value="2"/>
</dbReference>
<accession>A0A671LYV6</accession>
<dbReference type="PROSITE" id="PS50877">
    <property type="entry name" value="GOLOCO"/>
    <property type="match status" value="1"/>
</dbReference>
<comment type="subcellular location">
    <subcellularLocation>
        <location evidence="1">Cytoplasm</location>
    </subcellularLocation>
</comment>
<feature type="compositionally biased region" description="Pro residues" evidence="5">
    <location>
        <begin position="498"/>
        <end position="510"/>
    </location>
</feature>
<dbReference type="GO" id="GO:0005634">
    <property type="term" value="C:nucleus"/>
    <property type="evidence" value="ECO:0007669"/>
    <property type="project" value="TreeGrafter"/>
</dbReference>
<evidence type="ECO:0000256" key="5">
    <source>
        <dbReference type="SAM" id="MobiDB-lite"/>
    </source>
</evidence>
<dbReference type="InterPro" id="IPR036305">
    <property type="entry name" value="RGS_sf"/>
</dbReference>
<dbReference type="FunFam" id="1.10.167.10:FF:000001">
    <property type="entry name" value="Putative regulator of g-protein signaling 12"/>
    <property type="match status" value="1"/>
</dbReference>
<keyword evidence="4" id="KW-0677">Repeat</keyword>
<feature type="compositionally biased region" description="Polar residues" evidence="5">
    <location>
        <begin position="221"/>
        <end position="239"/>
    </location>
</feature>
<keyword evidence="3" id="KW-0963">Cytoplasm</keyword>
<dbReference type="Pfam" id="PF00615">
    <property type="entry name" value="RGS"/>
    <property type="match status" value="1"/>
</dbReference>
<dbReference type="Gene3D" id="1.10.167.10">
    <property type="entry name" value="Regulator of G-protein Signalling 4, domain 2"/>
    <property type="match status" value="1"/>
</dbReference>
<dbReference type="SMART" id="SM00315">
    <property type="entry name" value="RGS"/>
    <property type="match status" value="1"/>
</dbReference>
<dbReference type="Pfam" id="PF16612">
    <property type="entry name" value="RGS12_usC"/>
    <property type="match status" value="1"/>
</dbReference>
<dbReference type="InterPro" id="IPR046995">
    <property type="entry name" value="RGS10/12/14-like"/>
</dbReference>
<dbReference type="SUPFAM" id="SSF54236">
    <property type="entry name" value="Ubiquitin-like"/>
    <property type="match status" value="2"/>
</dbReference>
<protein>
    <submittedName>
        <fullName evidence="8">Regulator of G-protein signaling 12-like</fullName>
    </submittedName>
</protein>
<reference evidence="8" key="1">
    <citation type="submission" date="2025-08" db="UniProtKB">
        <authorList>
            <consortium name="Ensembl"/>
        </authorList>
    </citation>
    <scope>IDENTIFICATION</scope>
</reference>